<dbReference type="RefSeq" id="XP_069302608.1">
    <property type="nucleotide sequence ID" value="XM_069455927.1"/>
</dbReference>
<dbReference type="SUPFAM" id="SSF54928">
    <property type="entry name" value="RNA-binding domain, RBD"/>
    <property type="match status" value="2"/>
</dbReference>
<feature type="compositionally biased region" description="Basic and acidic residues" evidence="2">
    <location>
        <begin position="38"/>
        <end position="50"/>
    </location>
</feature>
<feature type="domain" description="RRM" evidence="3">
    <location>
        <begin position="198"/>
        <end position="283"/>
    </location>
</feature>
<reference evidence="4 5" key="1">
    <citation type="submission" date="2024-09" db="EMBL/GenBank/DDBJ databases">
        <title>T2T genomes of carrot and Alternaria dauci and their utility for understanding host-pathogen interaction during carrot leaf blight disease.</title>
        <authorList>
            <person name="Liu W."/>
            <person name="Xu S."/>
            <person name="Ou C."/>
            <person name="Liu X."/>
            <person name="Zhuang F."/>
            <person name="Deng X.W."/>
        </authorList>
    </citation>
    <scope>NUCLEOTIDE SEQUENCE [LARGE SCALE GENOMIC DNA]</scope>
    <source>
        <strain evidence="4 5">A2016</strain>
    </source>
</reference>
<dbReference type="Proteomes" id="UP001578633">
    <property type="component" value="Chromosome 10"/>
</dbReference>
<feature type="domain" description="RRM" evidence="3">
    <location>
        <begin position="53"/>
        <end position="141"/>
    </location>
</feature>
<dbReference type="InterPro" id="IPR012677">
    <property type="entry name" value="Nucleotide-bd_a/b_plait_sf"/>
</dbReference>
<evidence type="ECO:0000259" key="3">
    <source>
        <dbReference type="PROSITE" id="PS50102"/>
    </source>
</evidence>
<dbReference type="SMART" id="SM00360">
    <property type="entry name" value="RRM"/>
    <property type="match status" value="2"/>
</dbReference>
<name>A0ABR3U6Z2_9PLEO</name>
<dbReference type="PANTHER" id="PTHR15608">
    <property type="entry name" value="SPLICING FACTOR U2AF-ASSOCIATED PROTEIN 2"/>
    <property type="match status" value="1"/>
</dbReference>
<dbReference type="PANTHER" id="PTHR15608:SF0">
    <property type="entry name" value="HIV TAT-SPECIFIC FACTOR 1"/>
    <property type="match status" value="1"/>
</dbReference>
<dbReference type="InterPro" id="IPR034393">
    <property type="entry name" value="TatSF1-like"/>
</dbReference>
<keyword evidence="5" id="KW-1185">Reference proteome</keyword>
<evidence type="ECO:0000313" key="4">
    <source>
        <dbReference type="EMBL" id="KAL1792024.1"/>
    </source>
</evidence>
<feature type="region of interest" description="Disordered" evidence="2">
    <location>
        <begin position="1"/>
        <end position="50"/>
    </location>
</feature>
<protein>
    <recommendedName>
        <fullName evidence="3">RRM domain-containing protein</fullName>
    </recommendedName>
</protein>
<dbReference type="InterPro" id="IPR000504">
    <property type="entry name" value="RRM_dom"/>
</dbReference>
<feature type="compositionally biased region" description="Low complexity" evidence="2">
    <location>
        <begin position="15"/>
        <end position="29"/>
    </location>
</feature>
<proteinExistence type="predicted"/>
<keyword evidence="1" id="KW-0694">RNA-binding</keyword>
<evidence type="ECO:0000256" key="2">
    <source>
        <dbReference type="SAM" id="MobiDB-lite"/>
    </source>
</evidence>
<sequence>MGELDDFMDQAGGRSSAADTPPAADASTTENNKKRKNVKEPETNKKPKVMENKAIWISNLPLDTTKKELEDECSRYGIIDKGANGEPRIYMYETDGVFNGTAMVVYFKKEAIANAIRLMDDFPLRPGDYSSGNIHVEAAKIEHKKERDGEKIASKLTRKDRKASERNRAELNQKLNEWSDNEDYVAETLAPKKNKWAKVVIIKNIFDLEQLEEDAGAYLEIKEDMREAAEQYGEVTNCTLYDREPEGVVTVRFREFEPAENFVAGFQGRRYNHRGLQLSLAEDKPKFKKSGRSDTPDSDDEAPAPAPAAKAKA</sequence>
<organism evidence="4 5">
    <name type="scientific">Alternaria dauci</name>
    <dbReference type="NCBI Taxonomy" id="48095"/>
    <lineage>
        <taxon>Eukaryota</taxon>
        <taxon>Fungi</taxon>
        <taxon>Dikarya</taxon>
        <taxon>Ascomycota</taxon>
        <taxon>Pezizomycotina</taxon>
        <taxon>Dothideomycetes</taxon>
        <taxon>Pleosporomycetidae</taxon>
        <taxon>Pleosporales</taxon>
        <taxon>Pleosporineae</taxon>
        <taxon>Pleosporaceae</taxon>
        <taxon>Alternaria</taxon>
        <taxon>Alternaria sect. Porri</taxon>
    </lineage>
</organism>
<dbReference type="PROSITE" id="PS50102">
    <property type="entry name" value="RRM"/>
    <property type="match status" value="2"/>
</dbReference>
<dbReference type="Pfam" id="PF00076">
    <property type="entry name" value="RRM_1"/>
    <property type="match status" value="1"/>
</dbReference>
<dbReference type="GeneID" id="96090097"/>
<feature type="region of interest" description="Disordered" evidence="2">
    <location>
        <begin position="281"/>
        <end position="313"/>
    </location>
</feature>
<gene>
    <name evidence="4" type="ORF">ACET3X_009775</name>
</gene>
<dbReference type="Gene3D" id="3.30.70.330">
    <property type="match status" value="2"/>
</dbReference>
<dbReference type="EMBL" id="JBHGVX010000010">
    <property type="protein sequence ID" value="KAL1792024.1"/>
    <property type="molecule type" value="Genomic_DNA"/>
</dbReference>
<feature type="compositionally biased region" description="Basic and acidic residues" evidence="2">
    <location>
        <begin position="281"/>
        <end position="295"/>
    </location>
</feature>
<evidence type="ECO:0000256" key="1">
    <source>
        <dbReference type="PROSITE-ProRule" id="PRU00176"/>
    </source>
</evidence>
<accession>A0ABR3U6Z2</accession>
<evidence type="ECO:0000313" key="5">
    <source>
        <dbReference type="Proteomes" id="UP001578633"/>
    </source>
</evidence>
<dbReference type="InterPro" id="IPR035979">
    <property type="entry name" value="RBD_domain_sf"/>
</dbReference>
<comment type="caution">
    <text evidence="4">The sequence shown here is derived from an EMBL/GenBank/DDBJ whole genome shotgun (WGS) entry which is preliminary data.</text>
</comment>